<name>A0A0C3D2A8_OIDMZ</name>
<dbReference type="EMBL" id="KN832885">
    <property type="protein sequence ID" value="KIM96042.1"/>
    <property type="molecule type" value="Genomic_DNA"/>
</dbReference>
<dbReference type="Pfam" id="PF00248">
    <property type="entry name" value="Aldo_ket_red"/>
    <property type="match status" value="1"/>
</dbReference>
<dbReference type="AlphaFoldDB" id="A0A0C3D2A8"/>
<evidence type="ECO:0000313" key="3">
    <source>
        <dbReference type="EMBL" id="KIM96042.1"/>
    </source>
</evidence>
<organism evidence="3 4">
    <name type="scientific">Oidiodendron maius (strain Zn)</name>
    <dbReference type="NCBI Taxonomy" id="913774"/>
    <lineage>
        <taxon>Eukaryota</taxon>
        <taxon>Fungi</taxon>
        <taxon>Dikarya</taxon>
        <taxon>Ascomycota</taxon>
        <taxon>Pezizomycotina</taxon>
        <taxon>Leotiomycetes</taxon>
        <taxon>Leotiomycetes incertae sedis</taxon>
        <taxon>Myxotrichaceae</taxon>
        <taxon>Oidiodendron</taxon>
    </lineage>
</organism>
<feature type="domain" description="NADP-dependent oxidoreductase" evidence="2">
    <location>
        <begin position="107"/>
        <end position="277"/>
    </location>
</feature>
<dbReference type="Proteomes" id="UP000054321">
    <property type="component" value="Unassembled WGS sequence"/>
</dbReference>
<proteinExistence type="predicted"/>
<evidence type="ECO:0000259" key="2">
    <source>
        <dbReference type="Pfam" id="PF00248"/>
    </source>
</evidence>
<evidence type="ECO:0000256" key="1">
    <source>
        <dbReference type="ARBA" id="ARBA00023002"/>
    </source>
</evidence>
<dbReference type="InParanoid" id="A0A0C3D2A8"/>
<dbReference type="PANTHER" id="PTHR43364">
    <property type="entry name" value="NADH-SPECIFIC METHYLGLYOXAL REDUCTASE-RELATED"/>
    <property type="match status" value="1"/>
</dbReference>
<gene>
    <name evidence="3" type="ORF">OIDMADRAFT_44817</name>
</gene>
<evidence type="ECO:0000313" key="4">
    <source>
        <dbReference type="Proteomes" id="UP000054321"/>
    </source>
</evidence>
<dbReference type="InterPro" id="IPR036812">
    <property type="entry name" value="NAD(P)_OxRdtase_dom_sf"/>
</dbReference>
<dbReference type="InterPro" id="IPR050523">
    <property type="entry name" value="AKR_Detox_Biosynth"/>
</dbReference>
<dbReference type="PANTHER" id="PTHR43364:SF4">
    <property type="entry name" value="NAD(P)-LINKED OXIDOREDUCTASE SUPERFAMILY PROTEIN"/>
    <property type="match status" value="1"/>
</dbReference>
<dbReference type="GO" id="GO:0005829">
    <property type="term" value="C:cytosol"/>
    <property type="evidence" value="ECO:0007669"/>
    <property type="project" value="TreeGrafter"/>
</dbReference>
<dbReference type="STRING" id="913774.A0A0C3D2A8"/>
<dbReference type="HOGENOM" id="CLU_023205_1_1_1"/>
<dbReference type="GO" id="GO:0016491">
    <property type="term" value="F:oxidoreductase activity"/>
    <property type="evidence" value="ECO:0007669"/>
    <property type="project" value="UniProtKB-KW"/>
</dbReference>
<keyword evidence="1" id="KW-0560">Oxidoreductase</keyword>
<protein>
    <recommendedName>
        <fullName evidence="2">NADP-dependent oxidoreductase domain-containing protein</fullName>
    </recommendedName>
</protein>
<dbReference type="OrthoDB" id="48988at2759"/>
<sequence>MSSTSYPQLIFGTASFGDAFREPQDVQSVLDLLRTHHIMRLDTAARYPPTKHGRSEELLGEVNAAQQGFTLDTKILATAPDPSGEMTREKIEESVSASLHRLRTDKLGISNFKPEILAAYLAVCDEHDYIKPSVYQGNYSMINRGAEKHIFPILRKHGIAFSAYGSLAAGFLSGSVTSGSKEGTRFGGDGYMSQYFHRVYDHEPLHNAQRKLATSADELGITPIEAALRWVMYHSALQEGDGIILGASRKSQVMTNIKSISNGPLPNKIVADIQAVWDELRTEREDNYIF</sequence>
<keyword evidence="4" id="KW-1185">Reference proteome</keyword>
<reference evidence="4" key="2">
    <citation type="submission" date="2015-01" db="EMBL/GenBank/DDBJ databases">
        <title>Evolutionary Origins and Diversification of the Mycorrhizal Mutualists.</title>
        <authorList>
            <consortium name="DOE Joint Genome Institute"/>
            <consortium name="Mycorrhizal Genomics Consortium"/>
            <person name="Kohler A."/>
            <person name="Kuo A."/>
            <person name="Nagy L.G."/>
            <person name="Floudas D."/>
            <person name="Copeland A."/>
            <person name="Barry K.W."/>
            <person name="Cichocki N."/>
            <person name="Veneault-Fourrey C."/>
            <person name="LaButti K."/>
            <person name="Lindquist E.A."/>
            <person name="Lipzen A."/>
            <person name="Lundell T."/>
            <person name="Morin E."/>
            <person name="Murat C."/>
            <person name="Riley R."/>
            <person name="Ohm R."/>
            <person name="Sun H."/>
            <person name="Tunlid A."/>
            <person name="Henrissat B."/>
            <person name="Grigoriev I.V."/>
            <person name="Hibbett D.S."/>
            <person name="Martin F."/>
        </authorList>
    </citation>
    <scope>NUCLEOTIDE SEQUENCE [LARGE SCALE GENOMIC DNA]</scope>
    <source>
        <strain evidence="4">Zn</strain>
    </source>
</reference>
<dbReference type="SUPFAM" id="SSF51430">
    <property type="entry name" value="NAD(P)-linked oxidoreductase"/>
    <property type="match status" value="1"/>
</dbReference>
<dbReference type="Gene3D" id="3.20.20.100">
    <property type="entry name" value="NADP-dependent oxidoreductase domain"/>
    <property type="match status" value="2"/>
</dbReference>
<dbReference type="InterPro" id="IPR023210">
    <property type="entry name" value="NADP_OxRdtase_dom"/>
</dbReference>
<accession>A0A0C3D2A8</accession>
<reference evidence="3 4" key="1">
    <citation type="submission" date="2014-04" db="EMBL/GenBank/DDBJ databases">
        <authorList>
            <consortium name="DOE Joint Genome Institute"/>
            <person name="Kuo A."/>
            <person name="Martino E."/>
            <person name="Perotto S."/>
            <person name="Kohler A."/>
            <person name="Nagy L.G."/>
            <person name="Floudas D."/>
            <person name="Copeland A."/>
            <person name="Barry K.W."/>
            <person name="Cichocki N."/>
            <person name="Veneault-Fourrey C."/>
            <person name="LaButti K."/>
            <person name="Lindquist E.A."/>
            <person name="Lipzen A."/>
            <person name="Lundell T."/>
            <person name="Morin E."/>
            <person name="Murat C."/>
            <person name="Sun H."/>
            <person name="Tunlid A."/>
            <person name="Henrissat B."/>
            <person name="Grigoriev I.V."/>
            <person name="Hibbett D.S."/>
            <person name="Martin F."/>
            <person name="Nordberg H.P."/>
            <person name="Cantor M.N."/>
            <person name="Hua S.X."/>
        </authorList>
    </citation>
    <scope>NUCLEOTIDE SEQUENCE [LARGE SCALE GENOMIC DNA]</scope>
    <source>
        <strain evidence="3 4">Zn</strain>
    </source>
</reference>